<name>A0AC60P0A2_IXOPE</name>
<reference evidence="1 2" key="1">
    <citation type="journal article" date="2020" name="Cell">
        <title>Large-Scale Comparative Analyses of Tick Genomes Elucidate Their Genetic Diversity and Vector Capacities.</title>
        <authorList>
            <consortium name="Tick Genome and Microbiome Consortium (TIGMIC)"/>
            <person name="Jia N."/>
            <person name="Wang J."/>
            <person name="Shi W."/>
            <person name="Du L."/>
            <person name="Sun Y."/>
            <person name="Zhan W."/>
            <person name="Jiang J.F."/>
            <person name="Wang Q."/>
            <person name="Zhang B."/>
            <person name="Ji P."/>
            <person name="Bell-Sakyi L."/>
            <person name="Cui X.M."/>
            <person name="Yuan T.T."/>
            <person name="Jiang B.G."/>
            <person name="Yang W.F."/>
            <person name="Lam T.T."/>
            <person name="Chang Q.C."/>
            <person name="Ding S.J."/>
            <person name="Wang X.J."/>
            <person name="Zhu J.G."/>
            <person name="Ruan X.D."/>
            <person name="Zhao L."/>
            <person name="Wei J.T."/>
            <person name="Ye R.Z."/>
            <person name="Que T.C."/>
            <person name="Du C.H."/>
            <person name="Zhou Y.H."/>
            <person name="Cheng J.X."/>
            <person name="Dai P.F."/>
            <person name="Guo W.B."/>
            <person name="Han X.H."/>
            <person name="Huang E.J."/>
            <person name="Li L.F."/>
            <person name="Wei W."/>
            <person name="Gao Y.C."/>
            <person name="Liu J.Z."/>
            <person name="Shao H.Z."/>
            <person name="Wang X."/>
            <person name="Wang C.C."/>
            <person name="Yang T.C."/>
            <person name="Huo Q.B."/>
            <person name="Li W."/>
            <person name="Chen H.Y."/>
            <person name="Chen S.E."/>
            <person name="Zhou L.G."/>
            <person name="Ni X.B."/>
            <person name="Tian J.H."/>
            <person name="Sheng Y."/>
            <person name="Liu T."/>
            <person name="Pan Y.S."/>
            <person name="Xia L.Y."/>
            <person name="Li J."/>
            <person name="Zhao F."/>
            <person name="Cao W.C."/>
        </authorList>
    </citation>
    <scope>NUCLEOTIDE SEQUENCE [LARGE SCALE GENOMIC DNA]</scope>
    <source>
        <strain evidence="1">Iper-2018</strain>
    </source>
</reference>
<feature type="non-terminal residue" evidence="1">
    <location>
        <position position="1"/>
    </location>
</feature>
<accession>A0AC60P0A2</accession>
<comment type="caution">
    <text evidence="1">The sequence shown here is derived from an EMBL/GenBank/DDBJ whole genome shotgun (WGS) entry which is preliminary data.</text>
</comment>
<gene>
    <name evidence="1" type="ORF">HPB47_010053</name>
</gene>
<evidence type="ECO:0000313" key="2">
    <source>
        <dbReference type="Proteomes" id="UP000805193"/>
    </source>
</evidence>
<proteinExistence type="predicted"/>
<evidence type="ECO:0000313" key="1">
    <source>
        <dbReference type="EMBL" id="KAG0412819.1"/>
    </source>
</evidence>
<keyword evidence="2" id="KW-1185">Reference proteome</keyword>
<sequence length="212" mass="23321">TAPLVVLACVLLSSNVATPSRLLMVVSFAYAYVSTVMLAGGIVSPFTQTHLRLSLYFLLYHIVGSGFFVLSGGWLLTDTRGEVFAGVAGGLSMLLFVMLNFLGNFSWVFMYMRYISFAYALTGSYICVNGFLTSLDSTTSVFSMAYYGGGCFLFFVSGLLAFSYGYTAVLEIITADNPLWHPGSVHLRTLCKFLTRHDLEWHMTRNSCQATS</sequence>
<dbReference type="EMBL" id="JABSTQ010011320">
    <property type="protein sequence ID" value="KAG0412819.1"/>
    <property type="molecule type" value="Genomic_DNA"/>
</dbReference>
<protein>
    <submittedName>
        <fullName evidence="1">Uncharacterized protein</fullName>
    </submittedName>
</protein>
<organism evidence="1 2">
    <name type="scientific">Ixodes persulcatus</name>
    <name type="common">Taiga tick</name>
    <dbReference type="NCBI Taxonomy" id="34615"/>
    <lineage>
        <taxon>Eukaryota</taxon>
        <taxon>Metazoa</taxon>
        <taxon>Ecdysozoa</taxon>
        <taxon>Arthropoda</taxon>
        <taxon>Chelicerata</taxon>
        <taxon>Arachnida</taxon>
        <taxon>Acari</taxon>
        <taxon>Parasitiformes</taxon>
        <taxon>Ixodida</taxon>
        <taxon>Ixodoidea</taxon>
        <taxon>Ixodidae</taxon>
        <taxon>Ixodinae</taxon>
        <taxon>Ixodes</taxon>
    </lineage>
</organism>
<dbReference type="Proteomes" id="UP000805193">
    <property type="component" value="Unassembled WGS sequence"/>
</dbReference>